<comment type="caution">
    <text evidence="1">The sequence shown here is derived from an EMBL/GenBank/DDBJ whole genome shotgun (WGS) entry which is preliminary data.</text>
</comment>
<dbReference type="Proteomes" id="UP000838763">
    <property type="component" value="Unassembled WGS sequence"/>
</dbReference>
<accession>A0A9P1M8H5</accession>
<protein>
    <submittedName>
        <fullName evidence="1">Uncharacterized protein</fullName>
    </submittedName>
</protein>
<proteinExistence type="predicted"/>
<gene>
    <name evidence="1" type="ORF">PPNO1_LOCUS1970</name>
</gene>
<dbReference type="AlphaFoldDB" id="A0A9P1M8H5"/>
<organism evidence="1 2">
    <name type="scientific">Parascedosporium putredinis</name>
    <dbReference type="NCBI Taxonomy" id="1442378"/>
    <lineage>
        <taxon>Eukaryota</taxon>
        <taxon>Fungi</taxon>
        <taxon>Dikarya</taxon>
        <taxon>Ascomycota</taxon>
        <taxon>Pezizomycotina</taxon>
        <taxon>Sordariomycetes</taxon>
        <taxon>Hypocreomycetidae</taxon>
        <taxon>Microascales</taxon>
        <taxon>Microascaceae</taxon>
        <taxon>Parascedosporium</taxon>
    </lineage>
</organism>
<evidence type="ECO:0000313" key="1">
    <source>
        <dbReference type="EMBL" id="CAI4212202.1"/>
    </source>
</evidence>
<dbReference type="EMBL" id="CALLCH030000004">
    <property type="protein sequence ID" value="CAI4212202.1"/>
    <property type="molecule type" value="Genomic_DNA"/>
</dbReference>
<sequence length="67" mass="7061">MATILQGPPRLCTTLVITIPSLLARPEKKATQAAHGALHVPVARVDMPIKTISSTEGGASLPDCCRR</sequence>
<evidence type="ECO:0000313" key="2">
    <source>
        <dbReference type="Proteomes" id="UP000838763"/>
    </source>
</evidence>
<keyword evidence="2" id="KW-1185">Reference proteome</keyword>
<reference evidence="1" key="1">
    <citation type="submission" date="2022-11" db="EMBL/GenBank/DDBJ databases">
        <authorList>
            <person name="Scott C."/>
            <person name="Bruce N."/>
        </authorList>
    </citation>
    <scope>NUCLEOTIDE SEQUENCE</scope>
</reference>
<name>A0A9P1M8H5_9PEZI</name>